<comment type="caution">
    <text evidence="3">The sequence shown here is derived from an EMBL/GenBank/DDBJ whole genome shotgun (WGS) entry which is preliminary data.</text>
</comment>
<dbReference type="AlphaFoldDB" id="A0AAD9LX28"/>
<organism evidence="3 4">
    <name type="scientific">Colletotrichum zoysiae</name>
    <dbReference type="NCBI Taxonomy" id="1216348"/>
    <lineage>
        <taxon>Eukaryota</taxon>
        <taxon>Fungi</taxon>
        <taxon>Dikarya</taxon>
        <taxon>Ascomycota</taxon>
        <taxon>Pezizomycotina</taxon>
        <taxon>Sordariomycetes</taxon>
        <taxon>Hypocreomycetidae</taxon>
        <taxon>Glomerellales</taxon>
        <taxon>Glomerellaceae</taxon>
        <taxon>Colletotrichum</taxon>
        <taxon>Colletotrichum graminicola species complex</taxon>
    </lineage>
</organism>
<evidence type="ECO:0000256" key="1">
    <source>
        <dbReference type="SAM" id="MobiDB-lite"/>
    </source>
</evidence>
<feature type="transmembrane region" description="Helical" evidence="2">
    <location>
        <begin position="113"/>
        <end position="140"/>
    </location>
</feature>
<name>A0AAD9LX28_9PEZI</name>
<keyword evidence="4" id="KW-1185">Reference proteome</keyword>
<feature type="region of interest" description="Disordered" evidence="1">
    <location>
        <begin position="1"/>
        <end position="28"/>
    </location>
</feature>
<protein>
    <submittedName>
        <fullName evidence="3">Uncharacterized protein</fullName>
    </submittedName>
</protein>
<evidence type="ECO:0000313" key="4">
    <source>
        <dbReference type="Proteomes" id="UP001232148"/>
    </source>
</evidence>
<keyword evidence="2" id="KW-0472">Membrane</keyword>
<dbReference type="EMBL" id="MU843108">
    <property type="protein sequence ID" value="KAK2021403.1"/>
    <property type="molecule type" value="Genomic_DNA"/>
</dbReference>
<gene>
    <name evidence="3" type="ORF">LX32DRAFT_258460</name>
</gene>
<evidence type="ECO:0000313" key="3">
    <source>
        <dbReference type="EMBL" id="KAK2021403.1"/>
    </source>
</evidence>
<reference evidence="3" key="1">
    <citation type="submission" date="2021-06" db="EMBL/GenBank/DDBJ databases">
        <title>Comparative genomics, transcriptomics and evolutionary studies reveal genomic signatures of adaptation to plant cell wall in hemibiotrophic fungi.</title>
        <authorList>
            <consortium name="DOE Joint Genome Institute"/>
            <person name="Baroncelli R."/>
            <person name="Diaz J.F."/>
            <person name="Benocci T."/>
            <person name="Peng M."/>
            <person name="Battaglia E."/>
            <person name="Haridas S."/>
            <person name="Andreopoulos W."/>
            <person name="Labutti K."/>
            <person name="Pangilinan J."/>
            <person name="Floch G.L."/>
            <person name="Makela M.R."/>
            <person name="Henrissat B."/>
            <person name="Grigoriev I.V."/>
            <person name="Crouch J.A."/>
            <person name="De Vries R.P."/>
            <person name="Sukno S.A."/>
            <person name="Thon M.R."/>
        </authorList>
    </citation>
    <scope>NUCLEOTIDE SEQUENCE</scope>
    <source>
        <strain evidence="3">MAFF235873</strain>
    </source>
</reference>
<sequence>MMGMTRIGRTRGEGTEGTDGLGHWPRSNPIQSKKETCFDLPKSCPYLPRYIRRYALFSSLDNPCCCCCCCCCDALPLFSFVFFRDCLQVTGRRAGGRVVMTTGGPSEWETVCIFGWFGLVWSGLAWFGLVWFGLVCAPWAGVDG</sequence>
<dbReference type="Proteomes" id="UP001232148">
    <property type="component" value="Unassembled WGS sequence"/>
</dbReference>
<accession>A0AAD9LX28</accession>
<evidence type="ECO:0000256" key="2">
    <source>
        <dbReference type="SAM" id="Phobius"/>
    </source>
</evidence>
<keyword evidence="2" id="KW-1133">Transmembrane helix</keyword>
<proteinExistence type="predicted"/>
<keyword evidence="2" id="KW-0812">Transmembrane</keyword>